<feature type="compositionally biased region" description="Low complexity" evidence="1">
    <location>
        <begin position="131"/>
        <end position="142"/>
    </location>
</feature>
<proteinExistence type="predicted"/>
<evidence type="ECO:0000256" key="1">
    <source>
        <dbReference type="SAM" id="MobiDB-lite"/>
    </source>
</evidence>
<feature type="region of interest" description="Disordered" evidence="1">
    <location>
        <begin position="29"/>
        <end position="172"/>
    </location>
</feature>
<dbReference type="Pfam" id="PF13193">
    <property type="entry name" value="AMP-binding_C"/>
    <property type="match status" value="1"/>
</dbReference>
<reference evidence="3 4" key="1">
    <citation type="submission" date="2024-09" db="EMBL/GenBank/DDBJ databases">
        <authorList>
            <person name="Sun Q."/>
            <person name="Mori K."/>
        </authorList>
    </citation>
    <scope>NUCLEOTIDE SEQUENCE [LARGE SCALE GENOMIC DNA]</scope>
    <source>
        <strain evidence="3 4">JCM 4362</strain>
    </source>
</reference>
<evidence type="ECO:0000313" key="4">
    <source>
        <dbReference type="Proteomes" id="UP001589718"/>
    </source>
</evidence>
<sequence>MQECAVFGVPAENGLGQRPVAVVRLRPGTAEPSADELREQGREELAAAGPTPSAAVLVAHDAVDSHRHPRSVRNSEGSPPTCRRPPCPPSRPPHTSASSPWNRTGAAFPAGTTPPTPNGAKPSGGARTASRRPGSPGRGRPPLQGLVADLQAPGRGARARERLGGRAYPQAA</sequence>
<protein>
    <recommendedName>
        <fullName evidence="2">AMP-binding enzyme C-terminal domain-containing protein</fullName>
    </recommendedName>
</protein>
<dbReference type="Gene3D" id="3.30.300.30">
    <property type="match status" value="1"/>
</dbReference>
<dbReference type="InterPro" id="IPR045851">
    <property type="entry name" value="AMP-bd_C_sf"/>
</dbReference>
<feature type="domain" description="AMP-binding enzyme C-terminal" evidence="2">
    <location>
        <begin position="2"/>
        <end position="58"/>
    </location>
</feature>
<evidence type="ECO:0000259" key="2">
    <source>
        <dbReference type="Pfam" id="PF13193"/>
    </source>
</evidence>
<dbReference type="EMBL" id="JBHMCR010000018">
    <property type="protein sequence ID" value="MFB9523499.1"/>
    <property type="molecule type" value="Genomic_DNA"/>
</dbReference>
<gene>
    <name evidence="3" type="ORF">ACFFTU_26495</name>
</gene>
<name>A0ABV5PK98_STRCM</name>
<feature type="compositionally biased region" description="Pro residues" evidence="1">
    <location>
        <begin position="82"/>
        <end position="92"/>
    </location>
</feature>
<dbReference type="Proteomes" id="UP001589718">
    <property type="component" value="Unassembled WGS sequence"/>
</dbReference>
<comment type="caution">
    <text evidence="3">The sequence shown here is derived from an EMBL/GenBank/DDBJ whole genome shotgun (WGS) entry which is preliminary data.</text>
</comment>
<keyword evidence="4" id="KW-1185">Reference proteome</keyword>
<feature type="compositionally biased region" description="Basic and acidic residues" evidence="1">
    <location>
        <begin position="35"/>
        <end position="45"/>
    </location>
</feature>
<organism evidence="3 4">
    <name type="scientific">Streptomyces cremeus</name>
    <dbReference type="NCBI Taxonomy" id="66881"/>
    <lineage>
        <taxon>Bacteria</taxon>
        <taxon>Bacillati</taxon>
        <taxon>Actinomycetota</taxon>
        <taxon>Actinomycetes</taxon>
        <taxon>Kitasatosporales</taxon>
        <taxon>Streptomycetaceae</taxon>
        <taxon>Streptomyces</taxon>
    </lineage>
</organism>
<accession>A0ABV5PK98</accession>
<dbReference type="InterPro" id="IPR025110">
    <property type="entry name" value="AMP-bd_C"/>
</dbReference>
<evidence type="ECO:0000313" key="3">
    <source>
        <dbReference type="EMBL" id="MFB9523499.1"/>
    </source>
</evidence>
<dbReference type="RefSeq" id="WP_380837589.1">
    <property type="nucleotide sequence ID" value="NZ_JBHMCR010000018.1"/>
</dbReference>